<keyword evidence="3" id="KW-0479">Metal-binding</keyword>
<feature type="signal peptide" evidence="9">
    <location>
        <begin position="1"/>
        <end position="22"/>
    </location>
</feature>
<dbReference type="Proteomes" id="UP000612899">
    <property type="component" value="Unassembled WGS sequence"/>
</dbReference>
<feature type="domain" description="P/Homo B" evidence="10">
    <location>
        <begin position="756"/>
        <end position="868"/>
    </location>
</feature>
<dbReference type="GO" id="GO:0046872">
    <property type="term" value="F:metal ion binding"/>
    <property type="evidence" value="ECO:0007669"/>
    <property type="project" value="UniProtKB-KW"/>
</dbReference>
<dbReference type="EMBL" id="BONY01000005">
    <property type="protein sequence ID" value="GIH03108.1"/>
    <property type="molecule type" value="Genomic_DNA"/>
</dbReference>
<dbReference type="PANTHER" id="PTHR33794">
    <property type="entry name" value="BACILLOLYSIN"/>
    <property type="match status" value="1"/>
</dbReference>
<organism evidence="11 12">
    <name type="scientific">Rhizocola hellebori</name>
    <dbReference type="NCBI Taxonomy" id="1392758"/>
    <lineage>
        <taxon>Bacteria</taxon>
        <taxon>Bacillati</taxon>
        <taxon>Actinomycetota</taxon>
        <taxon>Actinomycetes</taxon>
        <taxon>Micromonosporales</taxon>
        <taxon>Micromonosporaceae</taxon>
        <taxon>Rhizocola</taxon>
    </lineage>
</organism>
<protein>
    <submittedName>
        <fullName evidence="11">Zinc metalloprotease</fullName>
    </submittedName>
</protein>
<dbReference type="RefSeq" id="WP_239123425.1">
    <property type="nucleotide sequence ID" value="NZ_BONY01000005.1"/>
</dbReference>
<proteinExistence type="inferred from homology"/>
<dbReference type="Pfam" id="PF01447">
    <property type="entry name" value="Peptidase_M4"/>
    <property type="match status" value="1"/>
</dbReference>
<dbReference type="Pfam" id="PF07504">
    <property type="entry name" value="FTP"/>
    <property type="match status" value="1"/>
</dbReference>
<evidence type="ECO:0000256" key="5">
    <source>
        <dbReference type="ARBA" id="ARBA00022801"/>
    </source>
</evidence>
<dbReference type="AlphaFoldDB" id="A0A8J3Q377"/>
<keyword evidence="6" id="KW-0862">Zinc</keyword>
<dbReference type="InterPro" id="IPR008979">
    <property type="entry name" value="Galactose-bd-like_sf"/>
</dbReference>
<keyword evidence="4 9" id="KW-0732">Signal</keyword>
<sequence>MRKPLAAACAAILAGAFVAVSAASSAAAPDGPGSSPTARAASAISAHPADVRAAGGDSYRVYRSIVDASGASHVRYTRTFNGLRVYGGDFVIHSKADGSYAGSSVGLVNPLTLSTVAGVTQAAATAAAKTSFTGTINAVATPELFVDASSGLGRLAYETVVSGWRPDGQTPSVLHVITDANTGAFIGSFDDIETVVGTGNSLYSGAVPVDATLSGSTYSMIDPSHGNNRTCDMNNGTSTCTNFTDADNVWGTGANSNRQSAGVDAHFGAAMTFDYYKNVHARNGIFGNGTGAPSRVHYGASYVNAFWDGAQMTYGDGSGNAKPLVALDVAGHEMSHGVTENVVSGGLTYSGESGGLNEATSDIFGNMVEFYANTTADPGDYQVGEKIDINGNGTPLRYMYNPSLDGSSHSCWSTTTKNVDVHYSSGPANHFYFNLAEGTGATPFGTSPLCGSAPAMTGIGRAKAEKIWFRALDVYFTSNTSYVNTATPANTSRAYTLTAATDLYGLCSVEYKAVQAAWTAVNVAGSDAACPAGNDFSLAAAPNSGSVNPGGSATSTVTATLTNGSAQTVALSASGLPTGATASFSPTSITSAGGTSALTIATTASTPAGTYSITVTGTGASSTRSTTYTLTVNGPPGCSGTNGNDVAIPDLTTVESSLTISGCAGNAGTASTVEVHIIHTYIGDLVVSLIAPDGSAYTLHNRTGGSADNINQTYTVNLSSEVANGTWKLRVQDAASGDIGTIDTWTLNLTASTPPGCTGTNGTNVTISDNTTVNSPVTISGCSGNGSTASTVEVHIVHTYIGDLLVQLVAPDGTLYTLHNRAGGSADNINQTYTVNLSSEVKNGTWNLRVNDNASADTGFIDSWTLTL</sequence>
<dbReference type="GO" id="GO:0004252">
    <property type="term" value="F:serine-type endopeptidase activity"/>
    <property type="evidence" value="ECO:0007669"/>
    <property type="project" value="InterPro"/>
</dbReference>
<dbReference type="PANTHER" id="PTHR33794:SF1">
    <property type="entry name" value="BACILLOLYSIN"/>
    <property type="match status" value="1"/>
</dbReference>
<dbReference type="InterPro" id="IPR013856">
    <property type="entry name" value="Peptidase_M4_domain"/>
</dbReference>
<dbReference type="Gene3D" id="2.60.120.260">
    <property type="entry name" value="Galactose-binding domain-like"/>
    <property type="match status" value="2"/>
</dbReference>
<keyword evidence="5" id="KW-0378">Hydrolase</keyword>
<dbReference type="InterPro" id="IPR050728">
    <property type="entry name" value="Zinc_Metalloprotease_M4"/>
</dbReference>
<dbReference type="GO" id="GO:0004222">
    <property type="term" value="F:metalloendopeptidase activity"/>
    <property type="evidence" value="ECO:0007669"/>
    <property type="project" value="InterPro"/>
</dbReference>
<evidence type="ECO:0000256" key="9">
    <source>
        <dbReference type="SAM" id="SignalP"/>
    </source>
</evidence>
<comment type="similarity">
    <text evidence="1">Belongs to the peptidase M4 family.</text>
</comment>
<feature type="active site" evidence="8">
    <location>
        <position position="333"/>
    </location>
</feature>
<comment type="caution">
    <text evidence="11">The sequence shown here is derived from an EMBL/GenBank/DDBJ whole genome shotgun (WGS) entry which is preliminary data.</text>
</comment>
<keyword evidence="12" id="KW-1185">Reference proteome</keyword>
<dbReference type="SUPFAM" id="SSF49785">
    <property type="entry name" value="Galactose-binding domain-like"/>
    <property type="match status" value="2"/>
</dbReference>
<evidence type="ECO:0000256" key="8">
    <source>
        <dbReference type="PIRSR" id="PIRSR623612-1"/>
    </source>
</evidence>
<evidence type="ECO:0000256" key="4">
    <source>
        <dbReference type="ARBA" id="ARBA00022729"/>
    </source>
</evidence>
<feature type="domain" description="P/Homo B" evidence="10">
    <location>
        <begin position="633"/>
        <end position="755"/>
    </location>
</feature>
<dbReference type="InterPro" id="IPR001570">
    <property type="entry name" value="Peptidase_M4_C_domain"/>
</dbReference>
<evidence type="ECO:0000256" key="7">
    <source>
        <dbReference type="ARBA" id="ARBA00023049"/>
    </source>
</evidence>
<dbReference type="Gene3D" id="1.10.390.10">
    <property type="entry name" value="Neutral Protease Domain 2"/>
    <property type="match status" value="1"/>
</dbReference>
<feature type="active site" description="Proton donor" evidence="8">
    <location>
        <position position="422"/>
    </location>
</feature>
<accession>A0A8J3Q377</accession>
<evidence type="ECO:0000256" key="6">
    <source>
        <dbReference type="ARBA" id="ARBA00022833"/>
    </source>
</evidence>
<dbReference type="Pfam" id="PF01483">
    <property type="entry name" value="P_proprotein"/>
    <property type="match status" value="2"/>
</dbReference>
<evidence type="ECO:0000256" key="1">
    <source>
        <dbReference type="ARBA" id="ARBA00009388"/>
    </source>
</evidence>
<evidence type="ECO:0000256" key="3">
    <source>
        <dbReference type="ARBA" id="ARBA00022723"/>
    </source>
</evidence>
<dbReference type="FunFam" id="2.60.120.260:FF:000149">
    <property type="entry name" value="Leupeptin-inactivating enzyme 1"/>
    <property type="match status" value="2"/>
</dbReference>
<dbReference type="PRINTS" id="PR00730">
    <property type="entry name" value="THERMOLYSIN"/>
</dbReference>
<dbReference type="Pfam" id="PF02868">
    <property type="entry name" value="Peptidase_M4_C"/>
    <property type="match status" value="1"/>
</dbReference>
<keyword evidence="2" id="KW-0645">Protease</keyword>
<dbReference type="InterPro" id="IPR002884">
    <property type="entry name" value="P_dom"/>
</dbReference>
<dbReference type="InterPro" id="IPR011096">
    <property type="entry name" value="FTP_domain"/>
</dbReference>
<feature type="chain" id="PRO_5038517642" evidence="9">
    <location>
        <begin position="23"/>
        <end position="868"/>
    </location>
</feature>
<dbReference type="PROSITE" id="PS51829">
    <property type="entry name" value="P_HOMO_B"/>
    <property type="match status" value="2"/>
</dbReference>
<dbReference type="GO" id="GO:0006508">
    <property type="term" value="P:proteolysis"/>
    <property type="evidence" value="ECO:0007669"/>
    <property type="project" value="UniProtKB-KW"/>
</dbReference>
<evidence type="ECO:0000259" key="10">
    <source>
        <dbReference type="PROSITE" id="PS51829"/>
    </source>
</evidence>
<keyword evidence="7 11" id="KW-0482">Metalloprotease</keyword>
<dbReference type="InterPro" id="IPR023612">
    <property type="entry name" value="Peptidase_M4"/>
</dbReference>
<dbReference type="InterPro" id="IPR027268">
    <property type="entry name" value="Peptidase_M4/M1_CTD_sf"/>
</dbReference>
<name>A0A8J3Q377_9ACTN</name>
<gene>
    <name evidence="11" type="ORF">Rhe02_11750</name>
</gene>
<dbReference type="SUPFAM" id="SSF55486">
    <property type="entry name" value="Metalloproteases ('zincins'), catalytic domain"/>
    <property type="match status" value="1"/>
</dbReference>
<dbReference type="Gene3D" id="3.10.450.490">
    <property type="match status" value="1"/>
</dbReference>
<reference evidence="11" key="1">
    <citation type="submission" date="2021-01" db="EMBL/GenBank/DDBJ databases">
        <title>Whole genome shotgun sequence of Rhizocola hellebori NBRC 109834.</title>
        <authorList>
            <person name="Komaki H."/>
            <person name="Tamura T."/>
        </authorList>
    </citation>
    <scope>NUCLEOTIDE SEQUENCE</scope>
    <source>
        <strain evidence="11">NBRC 109834</strain>
    </source>
</reference>
<evidence type="ECO:0000256" key="2">
    <source>
        <dbReference type="ARBA" id="ARBA00022670"/>
    </source>
</evidence>
<evidence type="ECO:0000313" key="11">
    <source>
        <dbReference type="EMBL" id="GIH03108.1"/>
    </source>
</evidence>
<dbReference type="CDD" id="cd09597">
    <property type="entry name" value="M4_TLP"/>
    <property type="match status" value="1"/>
</dbReference>
<dbReference type="Gene3D" id="3.10.170.10">
    <property type="match status" value="1"/>
</dbReference>
<evidence type="ECO:0000313" key="12">
    <source>
        <dbReference type="Proteomes" id="UP000612899"/>
    </source>
</evidence>